<name>A0A3P7E202_WUCBA</name>
<protein>
    <submittedName>
        <fullName evidence="1">Uncharacterized protein</fullName>
    </submittedName>
</protein>
<keyword evidence="2" id="KW-1185">Reference proteome</keyword>
<reference evidence="1 2" key="1">
    <citation type="submission" date="2018-11" db="EMBL/GenBank/DDBJ databases">
        <authorList>
            <consortium name="Pathogen Informatics"/>
        </authorList>
    </citation>
    <scope>NUCLEOTIDE SEQUENCE [LARGE SCALE GENOMIC DNA]</scope>
</reference>
<proteinExistence type="predicted"/>
<accession>A0A3P7E202</accession>
<dbReference type="EMBL" id="UYWW01008068">
    <property type="protein sequence ID" value="VDM15563.1"/>
    <property type="molecule type" value="Genomic_DNA"/>
</dbReference>
<evidence type="ECO:0000313" key="2">
    <source>
        <dbReference type="Proteomes" id="UP000270924"/>
    </source>
</evidence>
<sequence length="97" mass="11279">MRRGERPNQNYLPLGCKARFRLNADTTNGCLRISSFHEKHTNHECTEEDYLRIISKKRRNLTGGIASKIVKKEKIEEAGNFHRFSSPFSVICKQTIR</sequence>
<dbReference type="AlphaFoldDB" id="A0A3P7E202"/>
<gene>
    <name evidence="1" type="ORF">WBA_LOCUS8941</name>
</gene>
<organism evidence="1 2">
    <name type="scientific">Wuchereria bancrofti</name>
    <dbReference type="NCBI Taxonomy" id="6293"/>
    <lineage>
        <taxon>Eukaryota</taxon>
        <taxon>Metazoa</taxon>
        <taxon>Ecdysozoa</taxon>
        <taxon>Nematoda</taxon>
        <taxon>Chromadorea</taxon>
        <taxon>Rhabditida</taxon>
        <taxon>Spirurina</taxon>
        <taxon>Spiruromorpha</taxon>
        <taxon>Filarioidea</taxon>
        <taxon>Onchocercidae</taxon>
        <taxon>Wuchereria</taxon>
    </lineage>
</organism>
<evidence type="ECO:0000313" key="1">
    <source>
        <dbReference type="EMBL" id="VDM15563.1"/>
    </source>
</evidence>
<dbReference type="OrthoDB" id="5915810at2759"/>
<dbReference type="InParanoid" id="A0A3P7E202"/>
<dbReference type="Proteomes" id="UP000270924">
    <property type="component" value="Unassembled WGS sequence"/>
</dbReference>